<organism evidence="1 2">
    <name type="scientific">Haloquadratum walsbyi J07HQW2</name>
    <dbReference type="NCBI Taxonomy" id="1238425"/>
    <lineage>
        <taxon>Archaea</taxon>
        <taxon>Methanobacteriati</taxon>
        <taxon>Methanobacteriota</taxon>
        <taxon>Stenosarchaea group</taxon>
        <taxon>Halobacteria</taxon>
        <taxon>Halobacteriales</taxon>
        <taxon>Haloferacaceae</taxon>
        <taxon>Haloquadratum</taxon>
    </lineage>
</organism>
<dbReference type="HOGENOM" id="CLU_2204078_0_0_2"/>
<evidence type="ECO:0000313" key="2">
    <source>
        <dbReference type="Proteomes" id="UP000030710"/>
    </source>
</evidence>
<protein>
    <submittedName>
        <fullName evidence="1">Uncharacterized protein</fullName>
    </submittedName>
</protein>
<dbReference type="EMBL" id="KE356561">
    <property type="protein sequence ID" value="ERG97130.1"/>
    <property type="molecule type" value="Genomic_DNA"/>
</dbReference>
<evidence type="ECO:0000313" key="1">
    <source>
        <dbReference type="EMBL" id="ERG97130.1"/>
    </source>
</evidence>
<gene>
    <name evidence="1" type="ORF">J07HQW2_03616</name>
</gene>
<sequence>MSTQSKSYCAMVQNCHSENSIIEHKENTRVFRRWKMSINSDTRIHVPKPNHNFMLVRESRSHSGSSAEAYGAASPVVADEGISGLDGLINRYWRGSHSRLLGMSPLN</sequence>
<accession>U1NIS5</accession>
<proteinExistence type="predicted"/>
<name>U1NIS5_9EURY</name>
<dbReference type="Proteomes" id="UP000030710">
    <property type="component" value="Unassembled WGS sequence"/>
</dbReference>
<dbReference type="AlphaFoldDB" id="U1NIS5"/>
<reference evidence="1 2" key="1">
    <citation type="journal article" date="2013" name="PLoS ONE">
        <title>Assembly-driven community genomics of a hypersaline microbial ecosystem.</title>
        <authorList>
            <person name="Podell S."/>
            <person name="Ugalde J.A."/>
            <person name="Narasingarao P."/>
            <person name="Banfield J.F."/>
            <person name="Heidelberg K.B."/>
            <person name="Allen E.E."/>
        </authorList>
    </citation>
    <scope>NUCLEOTIDE SEQUENCE [LARGE SCALE GENOMIC DNA]</scope>
    <source>
        <strain evidence="2">J07HQW2</strain>
    </source>
</reference>